<proteinExistence type="predicted"/>
<dbReference type="PANTHER" id="PTHR31717:SF60">
    <property type="entry name" value="B-BOX TYPE ZINC FINGER FAMILY PROTEIN"/>
    <property type="match status" value="1"/>
</dbReference>
<name>A0A9Q0L1Y8_9MAGN</name>
<reference evidence="7" key="1">
    <citation type="journal article" date="2023" name="Plant J.">
        <title>The genome of the king protea, Protea cynaroides.</title>
        <authorList>
            <person name="Chang J."/>
            <person name="Duong T.A."/>
            <person name="Schoeman C."/>
            <person name="Ma X."/>
            <person name="Roodt D."/>
            <person name="Barker N."/>
            <person name="Li Z."/>
            <person name="Van de Peer Y."/>
            <person name="Mizrachi E."/>
        </authorList>
    </citation>
    <scope>NUCLEOTIDE SEQUENCE</scope>
    <source>
        <tissue evidence="7">Young leaves</tissue>
    </source>
</reference>
<sequence length="251" mass="27251">MKECELCNHPARMYCESDQASLCWDCDAKVHSANFLVARHSRSLLCDVCQSPTPWNASGSKLGPTVAVCERCANNCNGRGERNGADVISEGANDGDDEIDGEQDDDDEEEEEETDDSEDEDEDEDGDVDDDESGENQVVPWFSTPPPPVTSCSSSDESSSNDRKRNIAESTFSLKRMRENADRCHDNLVCSFSHPNNDTSLAATGAGLSDSSCSPFSPSKGLKDPPEATAAAAVLCSHERFQHDSSDKKRS</sequence>
<dbReference type="CDD" id="cd19821">
    <property type="entry name" value="Bbox1_BBX-like"/>
    <property type="match status" value="1"/>
</dbReference>
<keyword evidence="2 4" id="KW-0863">Zinc-finger</keyword>
<feature type="region of interest" description="Disordered" evidence="5">
    <location>
        <begin position="195"/>
        <end position="229"/>
    </location>
</feature>
<evidence type="ECO:0000259" key="6">
    <source>
        <dbReference type="PROSITE" id="PS50119"/>
    </source>
</evidence>
<comment type="caution">
    <text evidence="7">The sequence shown here is derived from an EMBL/GenBank/DDBJ whole genome shotgun (WGS) entry which is preliminary data.</text>
</comment>
<evidence type="ECO:0000256" key="3">
    <source>
        <dbReference type="ARBA" id="ARBA00022833"/>
    </source>
</evidence>
<keyword evidence="8" id="KW-1185">Reference proteome</keyword>
<dbReference type="Pfam" id="PF00643">
    <property type="entry name" value="zf-B_box"/>
    <property type="match status" value="1"/>
</dbReference>
<evidence type="ECO:0000313" key="7">
    <source>
        <dbReference type="EMBL" id="KAJ4980897.1"/>
    </source>
</evidence>
<feature type="compositionally biased region" description="Acidic residues" evidence="5">
    <location>
        <begin position="93"/>
        <end position="134"/>
    </location>
</feature>
<keyword evidence="3" id="KW-0862">Zinc</keyword>
<evidence type="ECO:0000256" key="2">
    <source>
        <dbReference type="ARBA" id="ARBA00022771"/>
    </source>
</evidence>
<evidence type="ECO:0000256" key="4">
    <source>
        <dbReference type="PROSITE-ProRule" id="PRU00024"/>
    </source>
</evidence>
<protein>
    <recommendedName>
        <fullName evidence="6">B box-type domain-containing protein</fullName>
    </recommendedName>
</protein>
<dbReference type="AlphaFoldDB" id="A0A9Q0L1Y8"/>
<dbReference type="GO" id="GO:0008270">
    <property type="term" value="F:zinc ion binding"/>
    <property type="evidence" value="ECO:0007669"/>
    <property type="project" value="UniProtKB-KW"/>
</dbReference>
<dbReference type="OrthoDB" id="153872at2759"/>
<feature type="domain" description="B box-type" evidence="6">
    <location>
        <begin position="1"/>
        <end position="45"/>
    </location>
</feature>
<dbReference type="Proteomes" id="UP001141806">
    <property type="component" value="Unassembled WGS sequence"/>
</dbReference>
<evidence type="ECO:0000256" key="5">
    <source>
        <dbReference type="SAM" id="MobiDB-lite"/>
    </source>
</evidence>
<dbReference type="InterPro" id="IPR000315">
    <property type="entry name" value="Znf_B-box"/>
</dbReference>
<organism evidence="7 8">
    <name type="scientific">Protea cynaroides</name>
    <dbReference type="NCBI Taxonomy" id="273540"/>
    <lineage>
        <taxon>Eukaryota</taxon>
        <taxon>Viridiplantae</taxon>
        <taxon>Streptophyta</taxon>
        <taxon>Embryophyta</taxon>
        <taxon>Tracheophyta</taxon>
        <taxon>Spermatophyta</taxon>
        <taxon>Magnoliopsida</taxon>
        <taxon>Proteales</taxon>
        <taxon>Proteaceae</taxon>
        <taxon>Protea</taxon>
    </lineage>
</organism>
<gene>
    <name evidence="7" type="ORF">NE237_031734</name>
</gene>
<dbReference type="InterPro" id="IPR049808">
    <property type="entry name" value="CONSTANS-like_Bbox1"/>
</dbReference>
<keyword evidence="1" id="KW-0479">Metal-binding</keyword>
<dbReference type="EMBL" id="JAMYWD010000001">
    <property type="protein sequence ID" value="KAJ4980897.1"/>
    <property type="molecule type" value="Genomic_DNA"/>
</dbReference>
<dbReference type="PANTHER" id="PTHR31717">
    <property type="entry name" value="ZINC FINGER PROTEIN CONSTANS-LIKE 10"/>
    <property type="match status" value="1"/>
</dbReference>
<feature type="region of interest" description="Disordered" evidence="5">
    <location>
        <begin position="83"/>
        <end position="172"/>
    </location>
</feature>
<accession>A0A9Q0L1Y8</accession>
<feature type="compositionally biased region" description="Low complexity" evidence="5">
    <location>
        <begin position="209"/>
        <end position="219"/>
    </location>
</feature>
<dbReference type="SMART" id="SM00336">
    <property type="entry name" value="BBOX"/>
    <property type="match status" value="1"/>
</dbReference>
<evidence type="ECO:0000313" key="8">
    <source>
        <dbReference type="Proteomes" id="UP001141806"/>
    </source>
</evidence>
<dbReference type="PROSITE" id="PS50119">
    <property type="entry name" value="ZF_BBOX"/>
    <property type="match status" value="1"/>
</dbReference>
<evidence type="ECO:0000256" key="1">
    <source>
        <dbReference type="ARBA" id="ARBA00022723"/>
    </source>
</evidence>